<feature type="transmembrane region" description="Helical" evidence="1">
    <location>
        <begin position="238"/>
        <end position="262"/>
    </location>
</feature>
<protein>
    <submittedName>
        <fullName evidence="2">Uncharacterized protein</fullName>
    </submittedName>
</protein>
<feature type="transmembrane region" description="Helical" evidence="1">
    <location>
        <begin position="347"/>
        <end position="367"/>
    </location>
</feature>
<keyword evidence="1" id="KW-0472">Membrane</keyword>
<gene>
    <name evidence="2" type="ORF">HK100_010399</name>
</gene>
<organism evidence="2 3">
    <name type="scientific">Physocladia obscura</name>
    <dbReference type="NCBI Taxonomy" id="109957"/>
    <lineage>
        <taxon>Eukaryota</taxon>
        <taxon>Fungi</taxon>
        <taxon>Fungi incertae sedis</taxon>
        <taxon>Chytridiomycota</taxon>
        <taxon>Chytridiomycota incertae sedis</taxon>
        <taxon>Chytridiomycetes</taxon>
        <taxon>Chytridiales</taxon>
        <taxon>Chytriomycetaceae</taxon>
        <taxon>Physocladia</taxon>
    </lineage>
</organism>
<dbReference type="AlphaFoldDB" id="A0AAD5XDU5"/>
<keyword evidence="3" id="KW-1185">Reference proteome</keyword>
<dbReference type="Proteomes" id="UP001211907">
    <property type="component" value="Unassembled WGS sequence"/>
</dbReference>
<keyword evidence="1" id="KW-1133">Transmembrane helix</keyword>
<feature type="transmembrane region" description="Helical" evidence="1">
    <location>
        <begin position="118"/>
        <end position="140"/>
    </location>
</feature>
<keyword evidence="1" id="KW-0812">Transmembrane</keyword>
<feature type="transmembrane region" description="Helical" evidence="1">
    <location>
        <begin position="301"/>
        <end position="319"/>
    </location>
</feature>
<dbReference type="PANTHER" id="PTHR34391">
    <property type="entry name" value="UPF0658 GOLGI APPARATUS MEMBRANE PROTEIN C1952.10C-RELATED"/>
    <property type="match status" value="1"/>
</dbReference>
<feature type="transmembrane region" description="Helical" evidence="1">
    <location>
        <begin position="147"/>
        <end position="166"/>
    </location>
</feature>
<sequence>MEMERDQKTLNNKTPIRMDETEPVKFPVLTALQKQLIPQQTADITVRWARRTLLAIAIVSFLSAGCEIWIMINEHTTQKELVAALAATMDSLSGWNETLSSNTTDAINNADSNLRVGLTYHSVFLASIVFWLGVTWDALLNQNIMQVISINAYNVGLLVYSATQIVQTRKDTALLGPVLPKNITDDTNTGGFLAAQIILPVIIGIFIPIFAYLTYRLRLEFGWRQYRISGGDIKMRSIFFAYDVLLLLLKFSLFFVAGFTVLDLVLTSVSLNGTILIPIFGVLVALILTGAGYYGLRREISLYMTVYIIGCLLVIVYLIQRVDKAFNDSASDTATSVSDFSRVQIPFVLYAVIGGCLLLGSIVYGTICWRNFGKGLKNVLDQELKNKLEGYVPEVIDLEN</sequence>
<dbReference type="InterPro" id="IPR040410">
    <property type="entry name" value="UPF0658_Golgi"/>
</dbReference>
<name>A0AAD5XDU5_9FUNG</name>
<reference evidence="2" key="1">
    <citation type="submission" date="2020-05" db="EMBL/GenBank/DDBJ databases">
        <title>Phylogenomic resolution of chytrid fungi.</title>
        <authorList>
            <person name="Stajich J.E."/>
            <person name="Amses K."/>
            <person name="Simmons R."/>
            <person name="Seto K."/>
            <person name="Myers J."/>
            <person name="Bonds A."/>
            <person name="Quandt C.A."/>
            <person name="Barry K."/>
            <person name="Liu P."/>
            <person name="Grigoriev I."/>
            <person name="Longcore J.E."/>
            <person name="James T.Y."/>
        </authorList>
    </citation>
    <scope>NUCLEOTIDE SEQUENCE</scope>
    <source>
        <strain evidence="2">JEL0513</strain>
    </source>
</reference>
<feature type="transmembrane region" description="Helical" evidence="1">
    <location>
        <begin position="53"/>
        <end position="72"/>
    </location>
</feature>
<evidence type="ECO:0000313" key="3">
    <source>
        <dbReference type="Proteomes" id="UP001211907"/>
    </source>
</evidence>
<dbReference type="EMBL" id="JADGJH010000572">
    <property type="protein sequence ID" value="KAJ3126195.1"/>
    <property type="molecule type" value="Genomic_DNA"/>
</dbReference>
<feature type="transmembrane region" description="Helical" evidence="1">
    <location>
        <begin position="197"/>
        <end position="217"/>
    </location>
</feature>
<dbReference type="GO" id="GO:0005794">
    <property type="term" value="C:Golgi apparatus"/>
    <property type="evidence" value="ECO:0007669"/>
    <property type="project" value="TreeGrafter"/>
</dbReference>
<dbReference type="PANTHER" id="PTHR34391:SF1">
    <property type="entry name" value="UPF0658 GOLGI APPARATUS MEMBRANE PROTEIN C1952.10C-RELATED"/>
    <property type="match status" value="1"/>
</dbReference>
<proteinExistence type="predicted"/>
<accession>A0AAD5XDU5</accession>
<feature type="transmembrane region" description="Helical" evidence="1">
    <location>
        <begin position="274"/>
        <end position="294"/>
    </location>
</feature>
<evidence type="ECO:0000256" key="1">
    <source>
        <dbReference type="SAM" id="Phobius"/>
    </source>
</evidence>
<evidence type="ECO:0000313" key="2">
    <source>
        <dbReference type="EMBL" id="KAJ3126195.1"/>
    </source>
</evidence>
<comment type="caution">
    <text evidence="2">The sequence shown here is derived from an EMBL/GenBank/DDBJ whole genome shotgun (WGS) entry which is preliminary data.</text>
</comment>